<gene>
    <name evidence="2" type="ORF">OCK74_19970</name>
</gene>
<proteinExistence type="predicted"/>
<evidence type="ECO:0000313" key="3">
    <source>
        <dbReference type="Proteomes" id="UP001155483"/>
    </source>
</evidence>
<evidence type="ECO:0008006" key="4">
    <source>
        <dbReference type="Google" id="ProtNLM"/>
    </source>
</evidence>
<feature type="chain" id="PRO_5040847416" description="Phosphodiester glycosidase domain-containing protein" evidence="1">
    <location>
        <begin position="22"/>
        <end position="291"/>
    </location>
</feature>
<feature type="signal peptide" evidence="1">
    <location>
        <begin position="1"/>
        <end position="21"/>
    </location>
</feature>
<dbReference type="EMBL" id="JAOTIF010000020">
    <property type="protein sequence ID" value="MCU7551410.1"/>
    <property type="molecule type" value="Genomic_DNA"/>
</dbReference>
<name>A0A9X2XYX7_9BACT</name>
<keyword evidence="3" id="KW-1185">Reference proteome</keyword>
<comment type="caution">
    <text evidence="2">The sequence shown here is derived from an EMBL/GenBank/DDBJ whole genome shotgun (WGS) entry which is preliminary data.</text>
</comment>
<reference evidence="2" key="1">
    <citation type="submission" date="2022-09" db="EMBL/GenBank/DDBJ databases">
        <authorList>
            <person name="Yuan C."/>
            <person name="Ke Z."/>
        </authorList>
    </citation>
    <scope>NUCLEOTIDE SEQUENCE</scope>
    <source>
        <strain evidence="2">LB-8</strain>
    </source>
</reference>
<reference evidence="2" key="2">
    <citation type="submission" date="2023-04" db="EMBL/GenBank/DDBJ databases">
        <title>Paracnuella aquatica gen. nov., sp. nov., a member of the family Chitinophagaceae isolated from a hot spring.</title>
        <authorList>
            <person name="Wang C."/>
        </authorList>
    </citation>
    <scope>NUCLEOTIDE SEQUENCE</scope>
    <source>
        <strain evidence="2">LB-8</strain>
    </source>
</reference>
<organism evidence="2 3">
    <name type="scientific">Paraflavisolibacter caeni</name>
    <dbReference type="NCBI Taxonomy" id="2982496"/>
    <lineage>
        <taxon>Bacteria</taxon>
        <taxon>Pseudomonadati</taxon>
        <taxon>Bacteroidota</taxon>
        <taxon>Chitinophagia</taxon>
        <taxon>Chitinophagales</taxon>
        <taxon>Chitinophagaceae</taxon>
        <taxon>Paraflavisolibacter</taxon>
    </lineage>
</organism>
<protein>
    <recommendedName>
        <fullName evidence="4">Phosphodiester glycosidase domain-containing protein</fullName>
    </recommendedName>
</protein>
<sequence length="291" mass="32209">MKISKLLLAAISQIMFVSAMAQYDASLVEYKSSSIAGETYSVIKMSRKGERVKVKYFAANAPDGSLVYERYQKWASNKNVIAVSSGTYMTDCNARKALPVGFCVDNGTIVNRQEKNGLDGLAVVYATGGIVASNIKDGNLSVKIDGQNATLDIRNAFDRERFLKWAQGESATVFQTHLFVYKNQLKLGTNSSPNLASRRFLAVCKDEDGYVVHYIINLPKEATIYQGSDKAFKILKDAEYVQDVVFMINLDTGCQNVFSLFDSKGNKVANKNFAGDTDITNASNLIVYYYE</sequence>
<dbReference type="AlphaFoldDB" id="A0A9X2XYX7"/>
<dbReference type="Proteomes" id="UP001155483">
    <property type="component" value="Unassembled WGS sequence"/>
</dbReference>
<accession>A0A9X2XYX7</accession>
<dbReference type="RefSeq" id="WP_279298849.1">
    <property type="nucleotide sequence ID" value="NZ_JAOTIF010000020.1"/>
</dbReference>
<evidence type="ECO:0000313" key="2">
    <source>
        <dbReference type="EMBL" id="MCU7551410.1"/>
    </source>
</evidence>
<evidence type="ECO:0000256" key="1">
    <source>
        <dbReference type="SAM" id="SignalP"/>
    </source>
</evidence>
<keyword evidence="1" id="KW-0732">Signal</keyword>